<feature type="compositionally biased region" description="Low complexity" evidence="1">
    <location>
        <begin position="78"/>
        <end position="90"/>
    </location>
</feature>
<evidence type="ECO:0000313" key="3">
    <source>
        <dbReference type="Proteomes" id="UP000325273"/>
    </source>
</evidence>
<evidence type="ECO:0000313" key="2">
    <source>
        <dbReference type="EMBL" id="KAA1013663.1"/>
    </source>
</evidence>
<feature type="compositionally biased region" description="Low complexity" evidence="1">
    <location>
        <begin position="269"/>
        <end position="286"/>
    </location>
</feature>
<feature type="region of interest" description="Disordered" evidence="1">
    <location>
        <begin position="168"/>
        <end position="213"/>
    </location>
</feature>
<evidence type="ECO:0008006" key="4">
    <source>
        <dbReference type="Google" id="ProtNLM"/>
    </source>
</evidence>
<organism evidence="2 3">
    <name type="scientific">Paraburkholderia panacisoli</name>
    <dbReference type="NCBI Taxonomy" id="2603818"/>
    <lineage>
        <taxon>Bacteria</taxon>
        <taxon>Pseudomonadati</taxon>
        <taxon>Pseudomonadota</taxon>
        <taxon>Betaproteobacteria</taxon>
        <taxon>Burkholderiales</taxon>
        <taxon>Burkholderiaceae</taxon>
        <taxon>Paraburkholderia</taxon>
    </lineage>
</organism>
<feature type="region of interest" description="Disordered" evidence="1">
    <location>
        <begin position="71"/>
        <end position="90"/>
    </location>
</feature>
<reference evidence="2 3" key="1">
    <citation type="submission" date="2019-08" db="EMBL/GenBank/DDBJ databases">
        <title>Paraburkholderia sp. DCY113.</title>
        <authorList>
            <person name="Kang J."/>
        </authorList>
    </citation>
    <scope>NUCLEOTIDE SEQUENCE [LARGE SCALE GENOMIC DNA]</scope>
    <source>
        <strain evidence="2 3">DCY113</strain>
    </source>
</reference>
<accession>A0A5B0HFL4</accession>
<feature type="compositionally biased region" description="Low complexity" evidence="1">
    <location>
        <begin position="340"/>
        <end position="354"/>
    </location>
</feature>
<gene>
    <name evidence="2" type="ORF">FVF58_07945</name>
</gene>
<dbReference type="RefSeq" id="WP_149669346.1">
    <property type="nucleotide sequence ID" value="NZ_VTUZ01000004.1"/>
</dbReference>
<evidence type="ECO:0000256" key="1">
    <source>
        <dbReference type="SAM" id="MobiDB-lite"/>
    </source>
</evidence>
<sequence>MAASSASIATNPLMNPDAAAPRRRARFTLGGGQVLYSEPRKMIFTGLVVGALAAGGYAYVSQSGGDSLSTDELGLTHGGNSRSSSRGDIISGRIARGPVVAGRDSAASVAARVQAARNSLLRDDVAAARAQLNAVRPAHERDEQVIDLQKQIQAQAERDQRLLAAARVSEAPRMSPSSSAPVKSGHAHGSRSAAHEHSNRASRYARSGRPAETVKTVARNDGVSSGNVSVADVQAVASQPVYARAAMTPSESVVNAANASNASAALNAPNTSQAMQQTTQAAQTAPANPPAEPSAQTALSPRVVPPAPSTDPLPKSDSGPKTRSQVRAEIARAREDGSLPAFGNPDPAGPAGAPRVIGAARP</sequence>
<name>A0A5B0HFL4_9BURK</name>
<dbReference type="EMBL" id="VTUZ01000004">
    <property type="protein sequence ID" value="KAA1013663.1"/>
    <property type="molecule type" value="Genomic_DNA"/>
</dbReference>
<proteinExistence type="predicted"/>
<protein>
    <recommendedName>
        <fullName evidence="4">DUF4148 domain-containing protein</fullName>
    </recommendedName>
</protein>
<dbReference type="AlphaFoldDB" id="A0A5B0HFL4"/>
<feature type="region of interest" description="Disordered" evidence="1">
    <location>
        <begin position="269"/>
        <end position="362"/>
    </location>
</feature>
<comment type="caution">
    <text evidence="2">The sequence shown here is derived from an EMBL/GenBank/DDBJ whole genome shotgun (WGS) entry which is preliminary data.</text>
</comment>
<dbReference type="Proteomes" id="UP000325273">
    <property type="component" value="Unassembled WGS sequence"/>
</dbReference>
<keyword evidence="3" id="KW-1185">Reference proteome</keyword>